<dbReference type="Pfam" id="PF07654">
    <property type="entry name" value="C1-set"/>
    <property type="match status" value="1"/>
</dbReference>
<dbReference type="InterPro" id="IPR013783">
    <property type="entry name" value="Ig-like_fold"/>
</dbReference>
<proteinExistence type="predicted"/>
<dbReference type="InterPro" id="IPR007110">
    <property type="entry name" value="Ig-like_dom"/>
</dbReference>
<dbReference type="InterPro" id="IPR003006">
    <property type="entry name" value="Ig/MHC_CS"/>
</dbReference>
<gene>
    <name evidence="6" type="ORF">QQF64_012992</name>
</gene>
<dbReference type="Pfam" id="PF00129">
    <property type="entry name" value="MHC_I"/>
    <property type="match status" value="1"/>
</dbReference>
<keyword evidence="7" id="KW-1185">Reference proteome</keyword>
<dbReference type="InterPro" id="IPR050208">
    <property type="entry name" value="MHC_class-I_related"/>
</dbReference>
<dbReference type="InterPro" id="IPR011162">
    <property type="entry name" value="MHC_I/II-like_Ag-recog"/>
</dbReference>
<keyword evidence="4" id="KW-1133">Transmembrane helix</keyword>
<dbReference type="InterPro" id="IPR011161">
    <property type="entry name" value="MHC_I-like_Ag-recog"/>
</dbReference>
<accession>A0ABR3LPW8</accession>
<keyword evidence="4" id="KW-0812">Transmembrane</keyword>
<dbReference type="Gene3D" id="2.60.40.10">
    <property type="entry name" value="Immunoglobulins"/>
    <property type="match status" value="1"/>
</dbReference>
<dbReference type="Proteomes" id="UP001558613">
    <property type="component" value="Unassembled WGS sequence"/>
</dbReference>
<dbReference type="Gene3D" id="3.30.500.10">
    <property type="entry name" value="MHC class I-like antigen recognition-like"/>
    <property type="match status" value="1"/>
</dbReference>
<evidence type="ECO:0000256" key="4">
    <source>
        <dbReference type="SAM" id="Phobius"/>
    </source>
</evidence>
<keyword evidence="2" id="KW-0393">Immunoglobulin domain</keyword>
<comment type="caution">
    <text evidence="6">The sequence shown here is derived from an EMBL/GenBank/DDBJ whole genome shotgun (WGS) entry which is preliminary data.</text>
</comment>
<dbReference type="SUPFAM" id="SSF48726">
    <property type="entry name" value="Immunoglobulin"/>
    <property type="match status" value="1"/>
</dbReference>
<keyword evidence="1" id="KW-0325">Glycoprotein</keyword>
<evidence type="ECO:0000313" key="7">
    <source>
        <dbReference type="Proteomes" id="UP001558613"/>
    </source>
</evidence>
<protein>
    <recommendedName>
        <fullName evidence="5">Ig-like domain-containing protein</fullName>
    </recommendedName>
</protein>
<dbReference type="PANTHER" id="PTHR16675">
    <property type="entry name" value="MHC CLASS I-RELATED"/>
    <property type="match status" value="1"/>
</dbReference>
<feature type="region of interest" description="Disordered" evidence="3">
    <location>
        <begin position="339"/>
        <end position="360"/>
    </location>
</feature>
<dbReference type="InterPro" id="IPR003597">
    <property type="entry name" value="Ig_C1-set"/>
</dbReference>
<name>A0ABR3LPW8_9TELE</name>
<evidence type="ECO:0000256" key="2">
    <source>
        <dbReference type="ARBA" id="ARBA00023319"/>
    </source>
</evidence>
<dbReference type="InterPro" id="IPR036179">
    <property type="entry name" value="Ig-like_dom_sf"/>
</dbReference>
<dbReference type="EMBL" id="JAYMGO010000019">
    <property type="protein sequence ID" value="KAL1254931.1"/>
    <property type="molecule type" value="Genomic_DNA"/>
</dbReference>
<evidence type="ECO:0000259" key="5">
    <source>
        <dbReference type="PROSITE" id="PS50835"/>
    </source>
</evidence>
<dbReference type="SMART" id="SM00407">
    <property type="entry name" value="IGc1"/>
    <property type="match status" value="1"/>
</dbReference>
<reference evidence="6 7" key="1">
    <citation type="submission" date="2023-09" db="EMBL/GenBank/DDBJ databases">
        <authorList>
            <person name="Wang M."/>
        </authorList>
    </citation>
    <scope>NUCLEOTIDE SEQUENCE [LARGE SCALE GENOMIC DNA]</scope>
    <source>
        <strain evidence="6">GT-2023</strain>
        <tissue evidence="6">Liver</tissue>
    </source>
</reference>
<evidence type="ECO:0000313" key="6">
    <source>
        <dbReference type="EMBL" id="KAL1254931.1"/>
    </source>
</evidence>
<evidence type="ECO:0000256" key="1">
    <source>
        <dbReference type="ARBA" id="ARBA00023180"/>
    </source>
</evidence>
<feature type="transmembrane region" description="Helical" evidence="4">
    <location>
        <begin position="309"/>
        <end position="328"/>
    </location>
</feature>
<keyword evidence="4" id="KW-0472">Membrane</keyword>
<dbReference type="PROSITE" id="PS00290">
    <property type="entry name" value="IG_MHC"/>
    <property type="match status" value="1"/>
</dbReference>
<dbReference type="InterPro" id="IPR037055">
    <property type="entry name" value="MHC_I-like_Ag-recog_sf"/>
</dbReference>
<organism evidence="6 7">
    <name type="scientific">Cirrhinus molitorella</name>
    <name type="common">mud carp</name>
    <dbReference type="NCBI Taxonomy" id="172907"/>
    <lineage>
        <taxon>Eukaryota</taxon>
        <taxon>Metazoa</taxon>
        <taxon>Chordata</taxon>
        <taxon>Craniata</taxon>
        <taxon>Vertebrata</taxon>
        <taxon>Euteleostomi</taxon>
        <taxon>Actinopterygii</taxon>
        <taxon>Neopterygii</taxon>
        <taxon>Teleostei</taxon>
        <taxon>Ostariophysi</taxon>
        <taxon>Cypriniformes</taxon>
        <taxon>Cyprinidae</taxon>
        <taxon>Labeoninae</taxon>
        <taxon>Labeonini</taxon>
        <taxon>Cirrhinus</taxon>
    </lineage>
</organism>
<dbReference type="PANTHER" id="PTHR16675:SF193">
    <property type="entry name" value="LOC571647 PROTEIN-RELATED"/>
    <property type="match status" value="1"/>
</dbReference>
<evidence type="ECO:0000256" key="3">
    <source>
        <dbReference type="SAM" id="MobiDB-lite"/>
    </source>
</evidence>
<sequence>MTRWLYDHMESHSEDFTVDGKNEAVLFTFKEQPVKISEARQEKHYLHYKFTALSKANTFPEFSAEAVADGRQIVHYNNKDKSWVRESLTEDDWTKSPAQPPDSRDWFLHQMKTLSNCINTQCSELHILQRIIGCELEEHSDGTVNVTVFDRYGFDGEDFIAFNSDTLKWISKNSKAEDTKIKWDLQTERNHFLMYYLQTCVHWISTFNNTKKSQPIVHVFVGKYEVLTCLVTGFYPRDIEMNIRLNKINTENQTSSGIRPNGDGSFQMRTSVETDRNHKGSYDCHVIHSSLTEPDSVKLDGTCATPSHLHVIVGIVAVFTILIGFCIYKKKTSNCHMNRSDVQTEDSDTGNKKGRNKRKLRKRRFYKL</sequence>
<dbReference type="SUPFAM" id="SSF54452">
    <property type="entry name" value="MHC antigen-recognition domain"/>
    <property type="match status" value="1"/>
</dbReference>
<dbReference type="PROSITE" id="PS50835">
    <property type="entry name" value="IG_LIKE"/>
    <property type="match status" value="1"/>
</dbReference>
<feature type="domain" description="Ig-like" evidence="5">
    <location>
        <begin position="222"/>
        <end position="300"/>
    </location>
</feature>